<evidence type="ECO:0000313" key="2">
    <source>
        <dbReference type="Proteomes" id="UP001626550"/>
    </source>
</evidence>
<organism evidence="1 2">
    <name type="scientific">Cichlidogyrus casuarinus</name>
    <dbReference type="NCBI Taxonomy" id="1844966"/>
    <lineage>
        <taxon>Eukaryota</taxon>
        <taxon>Metazoa</taxon>
        <taxon>Spiralia</taxon>
        <taxon>Lophotrochozoa</taxon>
        <taxon>Platyhelminthes</taxon>
        <taxon>Monogenea</taxon>
        <taxon>Monopisthocotylea</taxon>
        <taxon>Dactylogyridea</taxon>
        <taxon>Ancyrocephalidae</taxon>
        <taxon>Cichlidogyrus</taxon>
    </lineage>
</organism>
<protein>
    <submittedName>
        <fullName evidence="1">Uncharacterized protein</fullName>
    </submittedName>
</protein>
<name>A0ABD2PJ63_9PLAT</name>
<dbReference type="AlphaFoldDB" id="A0ABD2PJ63"/>
<keyword evidence="2" id="KW-1185">Reference proteome</keyword>
<gene>
    <name evidence="1" type="ORF">Ciccas_013982</name>
</gene>
<dbReference type="EMBL" id="JBJKFK010007197">
    <property type="protein sequence ID" value="KAL3307501.1"/>
    <property type="molecule type" value="Genomic_DNA"/>
</dbReference>
<comment type="caution">
    <text evidence="1">The sequence shown here is derived from an EMBL/GenBank/DDBJ whole genome shotgun (WGS) entry which is preliminary data.</text>
</comment>
<reference evidence="1 2" key="1">
    <citation type="submission" date="2024-11" db="EMBL/GenBank/DDBJ databases">
        <title>Adaptive evolution of stress response genes in parasites aligns with host niche diversity.</title>
        <authorList>
            <person name="Hahn C."/>
            <person name="Resl P."/>
        </authorList>
    </citation>
    <scope>NUCLEOTIDE SEQUENCE [LARGE SCALE GENOMIC DNA]</scope>
    <source>
        <strain evidence="1">EGGRZ-B1_66</strain>
        <tissue evidence="1">Body</tissue>
    </source>
</reference>
<dbReference type="Proteomes" id="UP001626550">
    <property type="component" value="Unassembled WGS sequence"/>
</dbReference>
<evidence type="ECO:0000313" key="1">
    <source>
        <dbReference type="EMBL" id="KAL3307501.1"/>
    </source>
</evidence>
<sequence>MFEILTHFAKAIAYLEHQNDARLLKVECTRPSELAIWASQFCDPDPVRKRTSKGTDYVVFGCTQDNCSFRLNASFRESNWIVKVVGDNNHQTASCKTVPAHTKPDIKKFLREYRSARKAFDFYAADCSSKVRSLNDLKNLALCPTFSCFDYASAEVFGTGLRTSEECEKFAKQKGAIFREITTQSGSFVSIIVTKLMHRIAGHECLKHVAYMDTTFSLLSEF</sequence>
<accession>A0ABD2PJ63</accession>
<proteinExistence type="predicted"/>